<dbReference type="Proteomes" id="UP000265520">
    <property type="component" value="Unassembled WGS sequence"/>
</dbReference>
<evidence type="ECO:0000313" key="1">
    <source>
        <dbReference type="EMBL" id="MCI46337.1"/>
    </source>
</evidence>
<organism evidence="1 2">
    <name type="scientific">Trifolium medium</name>
    <dbReference type="NCBI Taxonomy" id="97028"/>
    <lineage>
        <taxon>Eukaryota</taxon>
        <taxon>Viridiplantae</taxon>
        <taxon>Streptophyta</taxon>
        <taxon>Embryophyta</taxon>
        <taxon>Tracheophyta</taxon>
        <taxon>Spermatophyta</taxon>
        <taxon>Magnoliopsida</taxon>
        <taxon>eudicotyledons</taxon>
        <taxon>Gunneridae</taxon>
        <taxon>Pentapetalae</taxon>
        <taxon>rosids</taxon>
        <taxon>fabids</taxon>
        <taxon>Fabales</taxon>
        <taxon>Fabaceae</taxon>
        <taxon>Papilionoideae</taxon>
        <taxon>50 kb inversion clade</taxon>
        <taxon>NPAAA clade</taxon>
        <taxon>Hologalegina</taxon>
        <taxon>IRL clade</taxon>
        <taxon>Trifolieae</taxon>
        <taxon>Trifolium</taxon>
    </lineage>
</organism>
<sequence length="66" mass="7414">KELVLYQPVQLEEFVGEMDTLSKYNSAESVRCFREVVKLYDGGNDEEVVVEPVGEGELVTTVCCLK</sequence>
<name>A0A392SD35_9FABA</name>
<dbReference type="EMBL" id="LXQA010356101">
    <property type="protein sequence ID" value="MCI46337.1"/>
    <property type="molecule type" value="Genomic_DNA"/>
</dbReference>
<feature type="non-terminal residue" evidence="1">
    <location>
        <position position="1"/>
    </location>
</feature>
<reference evidence="1 2" key="1">
    <citation type="journal article" date="2018" name="Front. Plant Sci.">
        <title>Red Clover (Trifolium pratense) and Zigzag Clover (T. medium) - A Picture of Genomic Similarities and Differences.</title>
        <authorList>
            <person name="Dluhosova J."/>
            <person name="Istvanek J."/>
            <person name="Nedelnik J."/>
            <person name="Repkova J."/>
        </authorList>
    </citation>
    <scope>NUCLEOTIDE SEQUENCE [LARGE SCALE GENOMIC DNA]</scope>
    <source>
        <strain evidence="2">cv. 10/8</strain>
        <tissue evidence="1">Leaf</tissue>
    </source>
</reference>
<dbReference type="AlphaFoldDB" id="A0A392SD35"/>
<evidence type="ECO:0000313" key="2">
    <source>
        <dbReference type="Proteomes" id="UP000265520"/>
    </source>
</evidence>
<proteinExistence type="predicted"/>
<protein>
    <submittedName>
        <fullName evidence="1">Uncharacterized protein</fullName>
    </submittedName>
</protein>
<keyword evidence="2" id="KW-1185">Reference proteome</keyword>
<accession>A0A392SD35</accession>
<comment type="caution">
    <text evidence="1">The sequence shown here is derived from an EMBL/GenBank/DDBJ whole genome shotgun (WGS) entry which is preliminary data.</text>
</comment>